<dbReference type="InterPro" id="IPR053781">
    <property type="entry name" value="F-box_AtFBL13-like"/>
</dbReference>
<dbReference type="InterPro" id="IPR055357">
    <property type="entry name" value="LRR_At1g61320_AtMIF1"/>
</dbReference>
<dbReference type="AlphaFoldDB" id="A0A5J4ZFN5"/>
<dbReference type="SUPFAM" id="SSF52047">
    <property type="entry name" value="RNI-like"/>
    <property type="match status" value="1"/>
</dbReference>
<dbReference type="SMART" id="SM00256">
    <property type="entry name" value="FBOX"/>
    <property type="match status" value="1"/>
</dbReference>
<organism evidence="2 3">
    <name type="scientific">Nyssa sinensis</name>
    <dbReference type="NCBI Taxonomy" id="561372"/>
    <lineage>
        <taxon>Eukaryota</taxon>
        <taxon>Viridiplantae</taxon>
        <taxon>Streptophyta</taxon>
        <taxon>Embryophyta</taxon>
        <taxon>Tracheophyta</taxon>
        <taxon>Spermatophyta</taxon>
        <taxon>Magnoliopsida</taxon>
        <taxon>eudicotyledons</taxon>
        <taxon>Gunneridae</taxon>
        <taxon>Pentapetalae</taxon>
        <taxon>asterids</taxon>
        <taxon>Cornales</taxon>
        <taxon>Nyssaceae</taxon>
        <taxon>Nyssa</taxon>
    </lineage>
</organism>
<dbReference type="PANTHER" id="PTHR34145:SF28">
    <property type="entry name" value="F-BOX DOMAIN-CONTAINING PROTEIN"/>
    <property type="match status" value="1"/>
</dbReference>
<dbReference type="Gene3D" id="3.80.10.10">
    <property type="entry name" value="Ribonuclease Inhibitor"/>
    <property type="match status" value="1"/>
</dbReference>
<dbReference type="OrthoDB" id="976179at2759"/>
<dbReference type="Proteomes" id="UP000325577">
    <property type="component" value="Linkage Group LG8"/>
</dbReference>
<accession>A0A5J4ZFN5</accession>
<dbReference type="InterPro" id="IPR053772">
    <property type="entry name" value="At1g61320/At1g61330-like"/>
</dbReference>
<dbReference type="InterPro" id="IPR032675">
    <property type="entry name" value="LRR_dom_sf"/>
</dbReference>
<dbReference type="SUPFAM" id="SSF81383">
    <property type="entry name" value="F-box domain"/>
    <property type="match status" value="1"/>
</dbReference>
<dbReference type="Pfam" id="PF00646">
    <property type="entry name" value="F-box"/>
    <property type="match status" value="1"/>
</dbReference>
<dbReference type="CDD" id="cd22160">
    <property type="entry name" value="F-box_AtFBL13-like"/>
    <property type="match status" value="1"/>
</dbReference>
<keyword evidence="3" id="KW-1185">Reference proteome</keyword>
<protein>
    <recommendedName>
        <fullName evidence="1">F-box domain-containing protein</fullName>
    </recommendedName>
</protein>
<evidence type="ECO:0000313" key="2">
    <source>
        <dbReference type="EMBL" id="KAA8516472.1"/>
    </source>
</evidence>
<name>A0A5J4ZFN5_9ASTE</name>
<sequence length="424" mass="48300">MLNSLNLEQKEIAMEDRNRSHDIISSLPQDILLLIVSFLPLKEAVRTSILSSLWRRLVWTPHHVNLDIDLEQRTSNKANEGVFRAIGAFLRSYNNPELCKLCVGLSKREKLIILATKGVNKELHLDFSEEQQVMTNDHFNLNLEVICQSPTNHFSEFSGFNFLKTLHLRSVTHLAENIVPSLFSNFQFLECLKLEKCIGLRRLDVKAGGFLESLTVVDCPNMSDITLSAPALKSFSYIGILPQIQLKNVSNLVDVMLDMRDGIGLNQFDCEELLSLLAALKDVEILTLSGWLLEIDGGRNPITCPHFYQYWHEPYFLMHCAILKSTSLPLEHLKVVKMVGFKYQEDELLLIDLLLKKAVILQLMTVTSGENHSWQVVKFPLTQLKLLTRCKPKHIAILSPKKDSFFGFMEEDSNGLCSLHAQRN</sequence>
<feature type="domain" description="F-box" evidence="1">
    <location>
        <begin position="27"/>
        <end position="66"/>
    </location>
</feature>
<gene>
    <name evidence="2" type="ORF">F0562_017022</name>
</gene>
<dbReference type="InterPro" id="IPR001810">
    <property type="entry name" value="F-box_dom"/>
</dbReference>
<proteinExistence type="predicted"/>
<dbReference type="InterPro" id="IPR036047">
    <property type="entry name" value="F-box-like_dom_sf"/>
</dbReference>
<evidence type="ECO:0000259" key="1">
    <source>
        <dbReference type="SMART" id="SM00256"/>
    </source>
</evidence>
<evidence type="ECO:0000313" key="3">
    <source>
        <dbReference type="Proteomes" id="UP000325577"/>
    </source>
</evidence>
<dbReference type="PANTHER" id="PTHR34145">
    <property type="entry name" value="OS02G0105600 PROTEIN"/>
    <property type="match status" value="1"/>
</dbReference>
<reference evidence="2 3" key="1">
    <citation type="submission" date="2019-09" db="EMBL/GenBank/DDBJ databases">
        <title>A chromosome-level genome assembly of the Chinese tupelo Nyssa sinensis.</title>
        <authorList>
            <person name="Yang X."/>
            <person name="Kang M."/>
            <person name="Yang Y."/>
            <person name="Xiong H."/>
            <person name="Wang M."/>
            <person name="Zhang Z."/>
            <person name="Wang Z."/>
            <person name="Wu H."/>
            <person name="Ma T."/>
            <person name="Liu J."/>
            <person name="Xi Z."/>
        </authorList>
    </citation>
    <scope>NUCLEOTIDE SEQUENCE [LARGE SCALE GENOMIC DNA]</scope>
    <source>
        <strain evidence="2">J267</strain>
        <tissue evidence="2">Leaf</tissue>
    </source>
</reference>
<dbReference type="EMBL" id="CM018051">
    <property type="protein sequence ID" value="KAA8516472.1"/>
    <property type="molecule type" value="Genomic_DNA"/>
</dbReference>
<dbReference type="Pfam" id="PF23622">
    <property type="entry name" value="LRR_At1g61320_AtMIF1"/>
    <property type="match status" value="1"/>
</dbReference>
<dbReference type="Gene3D" id="1.20.1280.50">
    <property type="match status" value="1"/>
</dbReference>